<dbReference type="Gene3D" id="2.40.50.100">
    <property type="match status" value="1"/>
</dbReference>
<keyword evidence="10" id="KW-1185">Reference proteome</keyword>
<dbReference type="GO" id="GO:0030313">
    <property type="term" value="C:cell envelope"/>
    <property type="evidence" value="ECO:0007669"/>
    <property type="project" value="UniProtKB-SubCell"/>
</dbReference>
<proteinExistence type="inferred from homology"/>
<evidence type="ECO:0000313" key="10">
    <source>
        <dbReference type="Proteomes" id="UP000256650"/>
    </source>
</evidence>
<dbReference type="GeneID" id="82535737"/>
<dbReference type="GO" id="GO:0016020">
    <property type="term" value="C:membrane"/>
    <property type="evidence" value="ECO:0007669"/>
    <property type="project" value="InterPro"/>
</dbReference>
<reference evidence="9 10" key="1">
    <citation type="submission" date="2018-04" db="EMBL/GenBank/DDBJ databases">
        <title>Novel Campyloabacter and Helicobacter Species and Strains.</title>
        <authorList>
            <person name="Mannion A.J."/>
            <person name="Shen Z."/>
            <person name="Fox J.G."/>
        </authorList>
    </citation>
    <scope>NUCLEOTIDE SEQUENCE [LARGE SCALE GENOMIC DNA]</scope>
    <source>
        <strain evidence="9 10">MIT 99-5101</strain>
    </source>
</reference>
<dbReference type="InterPro" id="IPR058625">
    <property type="entry name" value="MdtA-like_BSH"/>
</dbReference>
<dbReference type="InterPro" id="IPR006143">
    <property type="entry name" value="RND_pump_MFP"/>
</dbReference>
<dbReference type="PANTHER" id="PTHR32347">
    <property type="entry name" value="EFFLUX SYSTEM COMPONENT YKNX-RELATED"/>
    <property type="match status" value="1"/>
</dbReference>
<dbReference type="RefSeq" id="WP_115551599.1">
    <property type="nucleotide sequence ID" value="NZ_CAPHNE010000049.1"/>
</dbReference>
<dbReference type="InterPro" id="IPR058792">
    <property type="entry name" value="Beta-barrel_RND_2"/>
</dbReference>
<accession>A0A3D8IDQ6</accession>
<dbReference type="AlphaFoldDB" id="A0A3D8IDQ6"/>
<keyword evidence="6" id="KW-1133">Transmembrane helix</keyword>
<comment type="subcellular location">
    <subcellularLocation>
        <location evidence="1">Cell envelope</location>
    </subcellularLocation>
</comment>
<evidence type="ECO:0000256" key="1">
    <source>
        <dbReference type="ARBA" id="ARBA00004196"/>
    </source>
</evidence>
<name>A0A3D8IDQ6_9HELI</name>
<feature type="transmembrane region" description="Helical" evidence="6">
    <location>
        <begin position="21"/>
        <end position="41"/>
    </location>
</feature>
<feature type="coiled-coil region" evidence="4">
    <location>
        <begin position="108"/>
        <end position="139"/>
    </location>
</feature>
<sequence length="420" mass="45846">MQSTIEILKNLNPKKNYKKTLMIWGGIAGFVVLCIALFYWWQTREPNYLYTTQEATLGDISTSISANGTLSPTHEVSIGSVISGIVLEVLVDVNDKVSKGQVLAKIDSESIEQDLYRYEAQLQSAKAQLKSAKVGLEEKAWQYKQLQTLFKTTQGKTPSKLDLQTAKTNYNAALSEVELRQANIKEIETAIRSTQVDLKNAHITTPIDGVVLSRSIEVGQSVAASFQAPEFFIVAESLEEMELNVSISEADIGKVKVGQNVKFSVDSYPQKTFEAVVDRVNFGASESTDNIVSYEARIYVSNQDLLLKPGMSATADIVTDSAKNTLLIPSSALYFTPATSKKDSAKSSSKLSSFGLGMRPPRTRGGGSKQQANSSVWILENGMPKEVSVEVGISDGISTQIFSDSIQAGMQVIIAQKEEK</sequence>
<dbReference type="EMBL" id="NXLS01000004">
    <property type="protein sequence ID" value="RDU63066.1"/>
    <property type="molecule type" value="Genomic_DNA"/>
</dbReference>
<dbReference type="Pfam" id="PF25917">
    <property type="entry name" value="BSH_RND"/>
    <property type="match status" value="1"/>
</dbReference>
<evidence type="ECO:0000259" key="8">
    <source>
        <dbReference type="Pfam" id="PF25954"/>
    </source>
</evidence>
<keyword evidence="3 4" id="KW-0175">Coiled coil</keyword>
<dbReference type="SUPFAM" id="SSF111369">
    <property type="entry name" value="HlyD-like secretion proteins"/>
    <property type="match status" value="1"/>
</dbReference>
<dbReference type="Gene3D" id="2.40.30.170">
    <property type="match status" value="1"/>
</dbReference>
<dbReference type="PANTHER" id="PTHR32347:SF14">
    <property type="entry name" value="EFFLUX SYSTEM COMPONENT YKNX-RELATED"/>
    <property type="match status" value="1"/>
</dbReference>
<dbReference type="Gene3D" id="1.10.287.470">
    <property type="entry name" value="Helix hairpin bin"/>
    <property type="match status" value="1"/>
</dbReference>
<keyword evidence="6" id="KW-0472">Membrane</keyword>
<evidence type="ECO:0000313" key="9">
    <source>
        <dbReference type="EMBL" id="RDU63066.1"/>
    </source>
</evidence>
<protein>
    <submittedName>
        <fullName evidence="9">Efflux RND transporter periplasmic adaptor subunit</fullName>
    </submittedName>
</protein>
<evidence type="ECO:0000259" key="7">
    <source>
        <dbReference type="Pfam" id="PF25917"/>
    </source>
</evidence>
<dbReference type="NCBIfam" id="TIGR01730">
    <property type="entry name" value="RND_mfp"/>
    <property type="match status" value="1"/>
</dbReference>
<organism evidence="9 10">
    <name type="scientific">Helicobacter ganmani</name>
    <dbReference type="NCBI Taxonomy" id="60246"/>
    <lineage>
        <taxon>Bacteria</taxon>
        <taxon>Pseudomonadati</taxon>
        <taxon>Campylobacterota</taxon>
        <taxon>Epsilonproteobacteria</taxon>
        <taxon>Campylobacterales</taxon>
        <taxon>Helicobacteraceae</taxon>
        <taxon>Helicobacter</taxon>
    </lineage>
</organism>
<feature type="domain" description="Multidrug resistance protein MdtA-like barrel-sandwich hybrid" evidence="7">
    <location>
        <begin position="75"/>
        <end position="228"/>
    </location>
</feature>
<evidence type="ECO:0000256" key="2">
    <source>
        <dbReference type="ARBA" id="ARBA00009477"/>
    </source>
</evidence>
<comment type="similarity">
    <text evidence="2">Belongs to the membrane fusion protein (MFP) (TC 8.A.1) family.</text>
</comment>
<feature type="domain" description="CusB-like beta-barrel" evidence="8">
    <location>
        <begin position="243"/>
        <end position="319"/>
    </location>
</feature>
<gene>
    <name evidence="9" type="ORF">CQA43_05470</name>
</gene>
<dbReference type="Proteomes" id="UP000256650">
    <property type="component" value="Unassembled WGS sequence"/>
</dbReference>
<dbReference type="GO" id="GO:0022857">
    <property type="term" value="F:transmembrane transporter activity"/>
    <property type="evidence" value="ECO:0007669"/>
    <property type="project" value="InterPro"/>
</dbReference>
<comment type="caution">
    <text evidence="9">The sequence shown here is derived from an EMBL/GenBank/DDBJ whole genome shotgun (WGS) entry which is preliminary data.</text>
</comment>
<keyword evidence="6" id="KW-0812">Transmembrane</keyword>
<dbReference type="Pfam" id="PF25954">
    <property type="entry name" value="Beta-barrel_RND_2"/>
    <property type="match status" value="1"/>
</dbReference>
<evidence type="ECO:0000256" key="3">
    <source>
        <dbReference type="ARBA" id="ARBA00023054"/>
    </source>
</evidence>
<evidence type="ECO:0000256" key="6">
    <source>
        <dbReference type="SAM" id="Phobius"/>
    </source>
</evidence>
<dbReference type="OrthoDB" id="9784484at2"/>
<dbReference type="InterPro" id="IPR050465">
    <property type="entry name" value="UPF0194_transport"/>
</dbReference>
<evidence type="ECO:0000256" key="5">
    <source>
        <dbReference type="SAM" id="MobiDB-lite"/>
    </source>
</evidence>
<feature type="region of interest" description="Disordered" evidence="5">
    <location>
        <begin position="342"/>
        <end position="372"/>
    </location>
</feature>
<evidence type="ECO:0000256" key="4">
    <source>
        <dbReference type="SAM" id="Coils"/>
    </source>
</evidence>